<accession>A0A6J4S967</accession>
<dbReference type="EMBL" id="CADCVS010000173">
    <property type="protein sequence ID" value="CAA9485847.1"/>
    <property type="molecule type" value="Genomic_DNA"/>
</dbReference>
<organism evidence="2">
    <name type="scientific">uncultured Solirubrobacteraceae bacterium</name>
    <dbReference type="NCBI Taxonomy" id="1162706"/>
    <lineage>
        <taxon>Bacteria</taxon>
        <taxon>Bacillati</taxon>
        <taxon>Actinomycetota</taxon>
        <taxon>Thermoleophilia</taxon>
        <taxon>Solirubrobacterales</taxon>
        <taxon>Solirubrobacteraceae</taxon>
        <taxon>environmental samples</taxon>
    </lineage>
</organism>
<feature type="compositionally biased region" description="Basic and acidic residues" evidence="1">
    <location>
        <begin position="110"/>
        <end position="140"/>
    </location>
</feature>
<proteinExistence type="predicted"/>
<sequence length="243" mass="28112">GGVDRLRRHRVERARDRRRPRRLLEPAPDDHRGPARLRERRADRGALLRALPRGLRARRRVAGRARAARGRHDVRRRQHAARPLRGRQRGEAPAREGQAGRRGRRLRPARGGDPRRDPGEPRPRRVAHRGRELHAARRDLLLQPARVAGRRGGHARGGPQPEVRDHHLDDLRGRARDLRGARPRGARRRRREPARRLPGVRGRGRAGVARRHADARGVRARAPVELLRDRRRLLRLLHARQRL</sequence>
<evidence type="ECO:0000256" key="1">
    <source>
        <dbReference type="SAM" id="MobiDB-lite"/>
    </source>
</evidence>
<feature type="region of interest" description="Disordered" evidence="1">
    <location>
        <begin position="1"/>
        <end position="46"/>
    </location>
</feature>
<gene>
    <name evidence="2" type="ORF">AVDCRST_MAG30-1083</name>
</gene>
<feature type="compositionally biased region" description="Basic and acidic residues" evidence="1">
    <location>
        <begin position="22"/>
        <end position="46"/>
    </location>
</feature>
<feature type="compositionally biased region" description="Basic residues" evidence="1">
    <location>
        <begin position="181"/>
        <end position="193"/>
    </location>
</feature>
<feature type="region of interest" description="Disordered" evidence="1">
    <location>
        <begin position="58"/>
        <end position="214"/>
    </location>
</feature>
<feature type="compositionally biased region" description="Basic and acidic residues" evidence="1">
    <location>
        <begin position="162"/>
        <end position="180"/>
    </location>
</feature>
<reference evidence="2" key="1">
    <citation type="submission" date="2020-02" db="EMBL/GenBank/DDBJ databases">
        <authorList>
            <person name="Meier V. D."/>
        </authorList>
    </citation>
    <scope>NUCLEOTIDE SEQUENCE</scope>
    <source>
        <strain evidence="2">AVDCRST_MAG30</strain>
    </source>
</reference>
<evidence type="ECO:0000313" key="2">
    <source>
        <dbReference type="EMBL" id="CAA9485847.1"/>
    </source>
</evidence>
<feature type="compositionally biased region" description="Basic residues" evidence="1">
    <location>
        <begin position="58"/>
        <end position="87"/>
    </location>
</feature>
<feature type="non-terminal residue" evidence="2">
    <location>
        <position position="243"/>
    </location>
</feature>
<name>A0A6J4S967_9ACTN</name>
<dbReference type="AlphaFoldDB" id="A0A6J4S967"/>
<feature type="compositionally biased region" description="Basic residues" evidence="1">
    <location>
        <begin position="1"/>
        <end position="21"/>
    </location>
</feature>
<feature type="non-terminal residue" evidence="2">
    <location>
        <position position="1"/>
    </location>
</feature>
<protein>
    <submittedName>
        <fullName evidence="2">Integral membrane protein</fullName>
    </submittedName>
</protein>